<proteinExistence type="predicted"/>
<reference evidence="3 4" key="1">
    <citation type="journal article" date="2016" name="Fungal Biol.">
        <title>The genome of Xylona heveae provides a window into fungal endophytism.</title>
        <authorList>
            <person name="Gazis R."/>
            <person name="Kuo A."/>
            <person name="Riley R."/>
            <person name="LaButti K."/>
            <person name="Lipzen A."/>
            <person name="Lin J."/>
            <person name="Amirebrahimi M."/>
            <person name="Hesse C.N."/>
            <person name="Spatafora J.W."/>
            <person name="Henrissat B."/>
            <person name="Hainaut M."/>
            <person name="Grigoriev I.V."/>
            <person name="Hibbett D.S."/>
        </authorList>
    </citation>
    <scope>NUCLEOTIDE SEQUENCE [LARGE SCALE GENOMIC DNA]</scope>
    <source>
        <strain evidence="3 4">TC161</strain>
    </source>
</reference>
<dbReference type="InterPro" id="IPR001202">
    <property type="entry name" value="WW_dom"/>
</dbReference>
<dbReference type="RefSeq" id="XP_018186137.1">
    <property type="nucleotide sequence ID" value="XM_018333074.1"/>
</dbReference>
<dbReference type="PROSITE" id="PS50020">
    <property type="entry name" value="WW_DOMAIN_2"/>
    <property type="match status" value="1"/>
</dbReference>
<evidence type="ECO:0000313" key="4">
    <source>
        <dbReference type="Proteomes" id="UP000076632"/>
    </source>
</evidence>
<protein>
    <recommendedName>
        <fullName evidence="2">WW domain-containing protein</fullName>
    </recommendedName>
</protein>
<dbReference type="OMA" id="RWNDQYK"/>
<dbReference type="OrthoDB" id="2530521at2759"/>
<feature type="region of interest" description="Disordered" evidence="1">
    <location>
        <begin position="283"/>
        <end position="304"/>
    </location>
</feature>
<dbReference type="Gene3D" id="2.20.70.10">
    <property type="match status" value="1"/>
</dbReference>
<dbReference type="EMBL" id="KV407462">
    <property type="protein sequence ID" value="KZF20582.1"/>
    <property type="molecule type" value="Genomic_DNA"/>
</dbReference>
<gene>
    <name evidence="3" type="ORF">L228DRAFT_249335</name>
</gene>
<evidence type="ECO:0000259" key="2">
    <source>
        <dbReference type="PROSITE" id="PS50020"/>
    </source>
</evidence>
<dbReference type="SUPFAM" id="SSF51045">
    <property type="entry name" value="WW domain"/>
    <property type="match status" value="1"/>
</dbReference>
<sequence length="304" mass="32048">MADFAPPPGPPPPRVPEGWKAQFNDQYKEWFYVNIYTKKAQWDKPTEPVYAPNDDPSAPPGPPPSYSEHVSKPVGPEKSNNPYLNTSGSGGAGTSQQNVSSDEAYARQLQAEEEARASSRSPQPLSSGRSAQQDYMNTPMPSDYANPSPAPYGGSSTSPRPDEKSRGLFGKMFGKHSSSSQQQQPVYQSSSSPYPPQGYAQQGYAPPQGYGPPPGQYGGYGGYPPQQAYGGGYAPGYGGGYAQPQQAPAKKHGIGAGGAAALGVGGGLLGGMLLEDAIQDHDQNEYDAGYDQGYDDGDYGGDGF</sequence>
<dbReference type="STRING" id="1328760.A0A165AJI0"/>
<feature type="compositionally biased region" description="Gly residues" evidence="1">
    <location>
        <begin position="229"/>
        <end position="241"/>
    </location>
</feature>
<organism evidence="3 4">
    <name type="scientific">Xylona heveae (strain CBS 132557 / TC161)</name>
    <dbReference type="NCBI Taxonomy" id="1328760"/>
    <lineage>
        <taxon>Eukaryota</taxon>
        <taxon>Fungi</taxon>
        <taxon>Dikarya</taxon>
        <taxon>Ascomycota</taxon>
        <taxon>Pezizomycotina</taxon>
        <taxon>Xylonomycetes</taxon>
        <taxon>Xylonales</taxon>
        <taxon>Xylonaceae</taxon>
        <taxon>Xylona</taxon>
    </lineage>
</organism>
<dbReference type="InParanoid" id="A0A165AJI0"/>
<dbReference type="SMART" id="SM00456">
    <property type="entry name" value="WW"/>
    <property type="match status" value="1"/>
</dbReference>
<dbReference type="Proteomes" id="UP000076632">
    <property type="component" value="Unassembled WGS sequence"/>
</dbReference>
<feature type="compositionally biased region" description="Polar residues" evidence="1">
    <location>
        <begin position="124"/>
        <end position="140"/>
    </location>
</feature>
<dbReference type="Pfam" id="PF00397">
    <property type="entry name" value="WW"/>
    <property type="match status" value="1"/>
</dbReference>
<dbReference type="AlphaFoldDB" id="A0A165AJI0"/>
<evidence type="ECO:0000313" key="3">
    <source>
        <dbReference type="EMBL" id="KZF20582.1"/>
    </source>
</evidence>
<name>A0A165AJI0_XYLHT</name>
<feature type="compositionally biased region" description="Acidic residues" evidence="1">
    <location>
        <begin position="293"/>
        <end position="304"/>
    </location>
</feature>
<feature type="region of interest" description="Disordered" evidence="1">
    <location>
        <begin position="42"/>
        <end position="256"/>
    </location>
</feature>
<feature type="compositionally biased region" description="Low complexity" evidence="1">
    <location>
        <begin position="177"/>
        <end position="208"/>
    </location>
</feature>
<feature type="domain" description="WW" evidence="2">
    <location>
        <begin position="13"/>
        <end position="47"/>
    </location>
</feature>
<evidence type="ECO:0000256" key="1">
    <source>
        <dbReference type="SAM" id="MobiDB-lite"/>
    </source>
</evidence>
<dbReference type="GeneID" id="28898211"/>
<accession>A0A165AJI0</accession>
<dbReference type="InterPro" id="IPR036020">
    <property type="entry name" value="WW_dom_sf"/>
</dbReference>
<keyword evidence="4" id="KW-1185">Reference proteome</keyword>